<dbReference type="STRING" id="1051891.A0A0C3LF85"/>
<dbReference type="PANTHER" id="PTHR31977">
    <property type="entry name" value="UPF0696 PROTEIN C11ORF68"/>
    <property type="match status" value="1"/>
</dbReference>
<dbReference type="Proteomes" id="UP000054248">
    <property type="component" value="Unassembled WGS sequence"/>
</dbReference>
<evidence type="ECO:0000313" key="3">
    <source>
        <dbReference type="EMBL" id="KIO20117.1"/>
    </source>
</evidence>
<evidence type="ECO:0000256" key="2">
    <source>
        <dbReference type="SAM" id="MobiDB-lite"/>
    </source>
</evidence>
<feature type="region of interest" description="Disordered" evidence="2">
    <location>
        <begin position="94"/>
        <end position="113"/>
    </location>
</feature>
<dbReference type="SUPFAM" id="SSF55418">
    <property type="entry name" value="eIF4e-like"/>
    <property type="match status" value="1"/>
</dbReference>
<dbReference type="HOGENOM" id="CLU_062058_0_0_1"/>
<reference evidence="3 4" key="1">
    <citation type="submission" date="2014-04" db="EMBL/GenBank/DDBJ databases">
        <authorList>
            <consortium name="DOE Joint Genome Institute"/>
            <person name="Kuo A."/>
            <person name="Girlanda M."/>
            <person name="Perotto S."/>
            <person name="Kohler A."/>
            <person name="Nagy L.G."/>
            <person name="Floudas D."/>
            <person name="Copeland A."/>
            <person name="Barry K.W."/>
            <person name="Cichocki N."/>
            <person name="Veneault-Fourrey C."/>
            <person name="LaButti K."/>
            <person name="Lindquist E.A."/>
            <person name="Lipzen A."/>
            <person name="Lundell T."/>
            <person name="Morin E."/>
            <person name="Murat C."/>
            <person name="Sun H."/>
            <person name="Tunlid A."/>
            <person name="Henrissat B."/>
            <person name="Grigoriev I.V."/>
            <person name="Hibbett D.S."/>
            <person name="Martin F."/>
            <person name="Nordberg H.P."/>
            <person name="Cantor M.N."/>
            <person name="Hua S.X."/>
        </authorList>
    </citation>
    <scope>NUCLEOTIDE SEQUENCE [LARGE SCALE GENOMIC DNA]</scope>
    <source>
        <strain evidence="3 4">MUT 4182</strain>
    </source>
</reference>
<feature type="compositionally biased region" description="Low complexity" evidence="2">
    <location>
        <begin position="320"/>
        <end position="338"/>
    </location>
</feature>
<sequence length="450" mass="48653">MTSTTATMKEEAEAPQGYKYSWSADAKPELSADEFIAKFKPSVITDDGSKPWIWICGPGYTTPYKEEDASAAILEGVMKLTEAAEQVEAIQHDASIPVRGNKKTGTKSKKEVRDEVQAEARGALRTTAQKHHFTNGKWLSYGNTDNIDGLWAKIARSVASGPLSTSPARLAKVSTAKRGEGADSHVLCLYLPDIFDETAARDVLKILIREHGILPSGAKPDLYTHIGLDSKHKSGIRSTALRDAHDVAKAASSSASRGKAPEPKAENDEDGGDIPKNKAATNDEGPSPPKLKVKAKPRKDDEDDEGPSNPFASDEDEEPSASQKAEAARKAALFKATSNSNAKQTVAISKPKVPKSKIEIAKETATLAKKQSEITKGKERAKTGVKPTARRTEAKADTESEEEAVNPHPPPISSKARGKKRAADVEEDDDDEEEEEDEMVKPKAKARRKK</sequence>
<reference evidence="4" key="2">
    <citation type="submission" date="2015-01" db="EMBL/GenBank/DDBJ databases">
        <title>Evolutionary Origins and Diversification of the Mycorrhizal Mutualists.</title>
        <authorList>
            <consortium name="DOE Joint Genome Institute"/>
            <consortium name="Mycorrhizal Genomics Consortium"/>
            <person name="Kohler A."/>
            <person name="Kuo A."/>
            <person name="Nagy L.G."/>
            <person name="Floudas D."/>
            <person name="Copeland A."/>
            <person name="Barry K.W."/>
            <person name="Cichocki N."/>
            <person name="Veneault-Fourrey C."/>
            <person name="LaButti K."/>
            <person name="Lindquist E.A."/>
            <person name="Lipzen A."/>
            <person name="Lundell T."/>
            <person name="Morin E."/>
            <person name="Murat C."/>
            <person name="Riley R."/>
            <person name="Ohm R."/>
            <person name="Sun H."/>
            <person name="Tunlid A."/>
            <person name="Henrissat B."/>
            <person name="Grigoriev I.V."/>
            <person name="Hibbett D.S."/>
            <person name="Martin F."/>
        </authorList>
    </citation>
    <scope>NUCLEOTIDE SEQUENCE [LARGE SCALE GENOMIC DNA]</scope>
    <source>
        <strain evidence="4">MUT 4182</strain>
    </source>
</reference>
<dbReference type="InterPro" id="IPR023398">
    <property type="entry name" value="TIF_eIF4e-like"/>
</dbReference>
<protein>
    <submittedName>
        <fullName evidence="3">Uncharacterized protein</fullName>
    </submittedName>
</protein>
<dbReference type="EMBL" id="KN823187">
    <property type="protein sequence ID" value="KIO20117.1"/>
    <property type="molecule type" value="Genomic_DNA"/>
</dbReference>
<feature type="region of interest" description="Disordered" evidence="2">
    <location>
        <begin position="243"/>
        <end position="450"/>
    </location>
</feature>
<proteinExistence type="inferred from homology"/>
<dbReference type="AlphaFoldDB" id="A0A0C3LF85"/>
<feature type="compositionally biased region" description="Basic and acidic residues" evidence="2">
    <location>
        <begin position="370"/>
        <end position="382"/>
    </location>
</feature>
<keyword evidence="4" id="KW-1185">Reference proteome</keyword>
<gene>
    <name evidence="3" type="ORF">M407DRAFT_30233</name>
</gene>
<dbReference type="Pfam" id="PF08939">
    <property type="entry name" value="Bles03"/>
    <property type="match status" value="1"/>
</dbReference>
<evidence type="ECO:0000256" key="1">
    <source>
        <dbReference type="ARBA" id="ARBA00010568"/>
    </source>
</evidence>
<dbReference type="PANTHER" id="PTHR31977:SF1">
    <property type="entry name" value="UPF0696 PROTEIN C11ORF68"/>
    <property type="match status" value="1"/>
</dbReference>
<dbReference type="InterPro" id="IPR015034">
    <property type="entry name" value="Bles03"/>
</dbReference>
<organism evidence="3 4">
    <name type="scientific">Tulasnella calospora MUT 4182</name>
    <dbReference type="NCBI Taxonomy" id="1051891"/>
    <lineage>
        <taxon>Eukaryota</taxon>
        <taxon>Fungi</taxon>
        <taxon>Dikarya</taxon>
        <taxon>Basidiomycota</taxon>
        <taxon>Agaricomycotina</taxon>
        <taxon>Agaricomycetes</taxon>
        <taxon>Cantharellales</taxon>
        <taxon>Tulasnellaceae</taxon>
        <taxon>Tulasnella</taxon>
    </lineage>
</organism>
<dbReference type="OrthoDB" id="10067381at2759"/>
<name>A0A0C3LF85_9AGAM</name>
<dbReference type="Gene3D" id="3.30.760.10">
    <property type="entry name" value="RNA Cap, Translation Initiation Factor Eif4e"/>
    <property type="match status" value="1"/>
</dbReference>
<evidence type="ECO:0000313" key="4">
    <source>
        <dbReference type="Proteomes" id="UP000054248"/>
    </source>
</evidence>
<accession>A0A0C3LF85</accession>
<feature type="compositionally biased region" description="Acidic residues" evidence="2">
    <location>
        <begin position="425"/>
        <end position="438"/>
    </location>
</feature>
<comment type="similarity">
    <text evidence="1">Belongs to the UPF0696 family.</text>
</comment>